<reference evidence="1" key="1">
    <citation type="submission" date="2022-07" db="EMBL/GenBank/DDBJ databases">
        <title>Phylogenomic reconstructions and comparative analyses of Kickxellomycotina fungi.</title>
        <authorList>
            <person name="Reynolds N.K."/>
            <person name="Stajich J.E."/>
            <person name="Barry K."/>
            <person name="Grigoriev I.V."/>
            <person name="Crous P."/>
            <person name="Smith M.E."/>
        </authorList>
    </citation>
    <scope>NUCLEOTIDE SEQUENCE</scope>
    <source>
        <strain evidence="1">RSA 567</strain>
    </source>
</reference>
<dbReference type="OrthoDB" id="10317197at2759"/>
<accession>A0A9W8EA69</accession>
<sequence>MLLAWSRRSASRLSLRPWPALGTHHHYAWPHVLIGWAGPLAFRRLLRTEGPTTVSEQTLEHRLQAQFDAALAAGNPLKAYNTFHELSQQGTMFARLTETQIASLFALINEHLDQITDLRAVGRQLISGFEKLYTYHPLATANHYYYGTESQRVHTAPLPLEYLNQKIRYYVACGRYILVRDTLNYIQTMGIRPSPATFNYALHIPGMRNWRFTLDLYQRFKAVQHHEAASVANLLAAGLIPLQLGLDTYHVLYGSAINNALQGQADYMWRELDTNHGGYFTPRTCHYRALHLALDASPDSISAAWSYLKQLVGLGIVPLNATFAQLLARAMVLNVHDCMAVVDGCWQTLRSRHSRLSAALCAQLIRYYMRFDQTVAAVQVLHYFEQFYLDRSNTLLHHLIPSLPENEATVKHHAHLLPELGLAKPAPPQAMDVYSALLDRLVDKQLYHLCPELLDHVDRLMAEGTLLASSEWFVHWIRYLGSTRNRDLLEQLVLEDLGHKYHVPIVPAIANVLILTYLHLGDLGMALQWFDWFLTNDQSPPRKTTHALVQRVLQQSEATMANGANAFQNPTDLSPSEPVLQALHLIDHAIAKGCDVLPETFGLVDRTIDSSVPA</sequence>
<gene>
    <name evidence="1" type="ORF">H4R34_001546</name>
</gene>
<dbReference type="EMBL" id="JANBQB010000076">
    <property type="protein sequence ID" value="KAJ1982980.1"/>
    <property type="molecule type" value="Genomic_DNA"/>
</dbReference>
<dbReference type="AlphaFoldDB" id="A0A9W8EA69"/>
<keyword evidence="2" id="KW-1185">Reference proteome</keyword>
<evidence type="ECO:0000313" key="1">
    <source>
        <dbReference type="EMBL" id="KAJ1982980.1"/>
    </source>
</evidence>
<organism evidence="1 2">
    <name type="scientific">Dimargaris verticillata</name>
    <dbReference type="NCBI Taxonomy" id="2761393"/>
    <lineage>
        <taxon>Eukaryota</taxon>
        <taxon>Fungi</taxon>
        <taxon>Fungi incertae sedis</taxon>
        <taxon>Zoopagomycota</taxon>
        <taxon>Kickxellomycotina</taxon>
        <taxon>Dimargaritomycetes</taxon>
        <taxon>Dimargaritales</taxon>
        <taxon>Dimargaritaceae</taxon>
        <taxon>Dimargaris</taxon>
    </lineage>
</organism>
<name>A0A9W8EA69_9FUNG</name>
<comment type="caution">
    <text evidence="1">The sequence shown here is derived from an EMBL/GenBank/DDBJ whole genome shotgun (WGS) entry which is preliminary data.</text>
</comment>
<protein>
    <submittedName>
        <fullName evidence="1">Uncharacterized protein</fullName>
    </submittedName>
</protein>
<proteinExistence type="predicted"/>
<dbReference type="Proteomes" id="UP001151582">
    <property type="component" value="Unassembled WGS sequence"/>
</dbReference>
<evidence type="ECO:0000313" key="2">
    <source>
        <dbReference type="Proteomes" id="UP001151582"/>
    </source>
</evidence>